<evidence type="ECO:0000259" key="2">
    <source>
        <dbReference type="Pfam" id="PF02210"/>
    </source>
</evidence>
<dbReference type="InterPro" id="IPR001791">
    <property type="entry name" value="Laminin_G"/>
</dbReference>
<sequence length="358" mass="39864">MTSPKRGIIFAEAPGLRISALRFALPGDESSPAIEGVQQGFVENHTRKPDSSRRPDSHVTAQPRSVEVIRMVPVIRHLAINGICFYEEEEEVGRFKRRSVGRPDEESSDVLYHPSKRCKVCKFNETNRPPPNSSSRRAFASIPTLDLSTRRSRDVTASSLSLSLQPNHSLPLRVHFSVDAKSSNKTFQLARPNHGLRLGRIRAPRAISTDAPRDLFELILAAAVTLTRADCGLNLHTTFHLYGRFRIGLAFKPIFTSPSITWPETGRRDHSLNPGLVQTRANGLLLAVRGRADYLALELVDGRVRLAFDMGKGAQEAWLPDAPFRPNAGELKERHKGAAVKEESEDSSENNKRESKKI</sequence>
<feature type="region of interest" description="Disordered" evidence="1">
    <location>
        <begin position="123"/>
        <end position="142"/>
    </location>
</feature>
<dbReference type="Gene3D" id="2.60.120.200">
    <property type="match status" value="1"/>
</dbReference>
<name>A0A448X635_9PLAT</name>
<dbReference type="Proteomes" id="UP000784294">
    <property type="component" value="Unassembled WGS sequence"/>
</dbReference>
<comment type="caution">
    <text evidence="3">The sequence shown here is derived from an EMBL/GenBank/DDBJ whole genome shotgun (WGS) entry which is preliminary data.</text>
</comment>
<feature type="region of interest" description="Disordered" evidence="1">
    <location>
        <begin position="320"/>
        <end position="358"/>
    </location>
</feature>
<dbReference type="EMBL" id="CAAALY010099459">
    <property type="protein sequence ID" value="VEL28997.1"/>
    <property type="molecule type" value="Genomic_DNA"/>
</dbReference>
<proteinExistence type="predicted"/>
<evidence type="ECO:0000313" key="3">
    <source>
        <dbReference type="EMBL" id="VEL28997.1"/>
    </source>
</evidence>
<protein>
    <recommendedName>
        <fullName evidence="2">Laminin G domain-containing protein</fullName>
    </recommendedName>
</protein>
<gene>
    <name evidence="3" type="ORF">PXEA_LOCUS22437</name>
</gene>
<feature type="domain" description="Laminin G" evidence="2">
    <location>
        <begin position="279"/>
        <end position="321"/>
    </location>
</feature>
<evidence type="ECO:0000256" key="1">
    <source>
        <dbReference type="SAM" id="MobiDB-lite"/>
    </source>
</evidence>
<evidence type="ECO:0000313" key="4">
    <source>
        <dbReference type="Proteomes" id="UP000784294"/>
    </source>
</evidence>
<accession>A0A448X635</accession>
<dbReference type="SUPFAM" id="SSF49899">
    <property type="entry name" value="Concanavalin A-like lectins/glucanases"/>
    <property type="match status" value="1"/>
</dbReference>
<reference evidence="3" key="1">
    <citation type="submission" date="2018-11" db="EMBL/GenBank/DDBJ databases">
        <authorList>
            <consortium name="Pathogen Informatics"/>
        </authorList>
    </citation>
    <scope>NUCLEOTIDE SEQUENCE</scope>
</reference>
<keyword evidence="4" id="KW-1185">Reference proteome</keyword>
<organism evidence="3 4">
    <name type="scientific">Protopolystoma xenopodis</name>
    <dbReference type="NCBI Taxonomy" id="117903"/>
    <lineage>
        <taxon>Eukaryota</taxon>
        <taxon>Metazoa</taxon>
        <taxon>Spiralia</taxon>
        <taxon>Lophotrochozoa</taxon>
        <taxon>Platyhelminthes</taxon>
        <taxon>Monogenea</taxon>
        <taxon>Polyopisthocotylea</taxon>
        <taxon>Polystomatidea</taxon>
        <taxon>Polystomatidae</taxon>
        <taxon>Protopolystoma</taxon>
    </lineage>
</organism>
<feature type="non-terminal residue" evidence="3">
    <location>
        <position position="1"/>
    </location>
</feature>
<dbReference type="InterPro" id="IPR013320">
    <property type="entry name" value="ConA-like_dom_sf"/>
</dbReference>
<dbReference type="Pfam" id="PF02210">
    <property type="entry name" value="Laminin_G_2"/>
    <property type="match status" value="1"/>
</dbReference>
<feature type="compositionally biased region" description="Basic and acidic residues" evidence="1">
    <location>
        <begin position="349"/>
        <end position="358"/>
    </location>
</feature>
<dbReference type="AlphaFoldDB" id="A0A448X635"/>